<proteinExistence type="predicted"/>
<evidence type="ECO:0000313" key="3">
    <source>
        <dbReference type="EMBL" id="EJT76140.1"/>
    </source>
</evidence>
<feature type="compositionally biased region" description="Polar residues" evidence="1">
    <location>
        <begin position="46"/>
        <end position="60"/>
    </location>
</feature>
<dbReference type="VEuPathDB" id="FungiDB:GGTG_06063"/>
<accession>J3NXQ8</accession>
<dbReference type="RefSeq" id="XP_009222140.1">
    <property type="nucleotide sequence ID" value="XM_009223876.1"/>
</dbReference>
<evidence type="ECO:0000313" key="5">
    <source>
        <dbReference type="Proteomes" id="UP000006039"/>
    </source>
</evidence>
<reference evidence="5" key="1">
    <citation type="submission" date="2010-07" db="EMBL/GenBank/DDBJ databases">
        <title>The genome sequence of Gaeumannomyces graminis var. tritici strain R3-111a-1.</title>
        <authorList>
            <consortium name="The Broad Institute Genome Sequencing Platform"/>
            <person name="Ma L.-J."/>
            <person name="Dead R."/>
            <person name="Young S."/>
            <person name="Zeng Q."/>
            <person name="Koehrsen M."/>
            <person name="Alvarado L."/>
            <person name="Berlin A."/>
            <person name="Chapman S.B."/>
            <person name="Chen Z."/>
            <person name="Freedman E."/>
            <person name="Gellesch M."/>
            <person name="Goldberg J."/>
            <person name="Griggs A."/>
            <person name="Gujja S."/>
            <person name="Heilman E.R."/>
            <person name="Heiman D."/>
            <person name="Hepburn T."/>
            <person name="Howarth C."/>
            <person name="Jen D."/>
            <person name="Larson L."/>
            <person name="Mehta T."/>
            <person name="Neiman D."/>
            <person name="Pearson M."/>
            <person name="Roberts A."/>
            <person name="Saif S."/>
            <person name="Shea T."/>
            <person name="Shenoy N."/>
            <person name="Sisk P."/>
            <person name="Stolte C."/>
            <person name="Sykes S."/>
            <person name="Walk T."/>
            <person name="White J."/>
            <person name="Yandava C."/>
            <person name="Haas B."/>
            <person name="Nusbaum C."/>
            <person name="Birren B."/>
        </authorList>
    </citation>
    <scope>NUCLEOTIDE SEQUENCE [LARGE SCALE GENOMIC DNA]</scope>
    <source>
        <strain evidence="5">R3-111a-1</strain>
    </source>
</reference>
<evidence type="ECO:0000256" key="2">
    <source>
        <dbReference type="SAM" id="Phobius"/>
    </source>
</evidence>
<organism evidence="3">
    <name type="scientific">Gaeumannomyces tritici (strain R3-111a-1)</name>
    <name type="common">Wheat and barley take-all root rot fungus</name>
    <name type="synonym">Gaeumannomyces graminis var. tritici</name>
    <dbReference type="NCBI Taxonomy" id="644352"/>
    <lineage>
        <taxon>Eukaryota</taxon>
        <taxon>Fungi</taxon>
        <taxon>Dikarya</taxon>
        <taxon>Ascomycota</taxon>
        <taxon>Pezizomycotina</taxon>
        <taxon>Sordariomycetes</taxon>
        <taxon>Sordariomycetidae</taxon>
        <taxon>Magnaporthales</taxon>
        <taxon>Magnaporthaceae</taxon>
        <taxon>Gaeumannomyces</taxon>
    </lineage>
</organism>
<reference evidence="4" key="5">
    <citation type="submission" date="2018-04" db="UniProtKB">
        <authorList>
            <consortium name="EnsemblFungi"/>
        </authorList>
    </citation>
    <scope>IDENTIFICATION</scope>
    <source>
        <strain evidence="4">R3-111a-1</strain>
    </source>
</reference>
<feature type="transmembrane region" description="Helical" evidence="2">
    <location>
        <begin position="65"/>
        <end position="88"/>
    </location>
</feature>
<dbReference type="EnsemblFungi" id="EJT76140">
    <property type="protein sequence ID" value="EJT76140"/>
    <property type="gene ID" value="GGTG_06063"/>
</dbReference>
<reference evidence="4" key="4">
    <citation type="journal article" date="2015" name="G3 (Bethesda)">
        <title>Genome sequences of three phytopathogenic species of the Magnaporthaceae family of fungi.</title>
        <authorList>
            <person name="Okagaki L.H."/>
            <person name="Nunes C.C."/>
            <person name="Sailsbery J."/>
            <person name="Clay B."/>
            <person name="Brown D."/>
            <person name="John T."/>
            <person name="Oh Y."/>
            <person name="Young N."/>
            <person name="Fitzgerald M."/>
            <person name="Haas B.J."/>
            <person name="Zeng Q."/>
            <person name="Young S."/>
            <person name="Adiconis X."/>
            <person name="Fan L."/>
            <person name="Levin J.Z."/>
            <person name="Mitchell T.K."/>
            <person name="Okubara P.A."/>
            <person name="Farman M.L."/>
            <person name="Kohn L.M."/>
            <person name="Birren B."/>
            <person name="Ma L.-J."/>
            <person name="Dean R.A."/>
        </authorList>
    </citation>
    <scope>NUCLEOTIDE SEQUENCE</scope>
    <source>
        <strain evidence="4">R3-111a-1</strain>
    </source>
</reference>
<feature type="region of interest" description="Disordered" evidence="1">
    <location>
        <begin position="21"/>
        <end position="62"/>
    </location>
</feature>
<keyword evidence="2" id="KW-1133">Transmembrane helix</keyword>
<name>J3NXQ8_GAET3</name>
<sequence length="108" mass="11830">MSFRSSPDSGNLILHAPLFVNDKNSGGVSTEGKELPSRRMEERSKSTAFVPTDSPVTQKGNNEDALPLMLGLSVGGIMFFIRAVFLYVRIKHGPMKRDPPPPLGSTWD</sequence>
<gene>
    <name evidence="4" type="primary">20346521</name>
    <name evidence="3" type="ORF">GGTG_06063</name>
</gene>
<dbReference type="EMBL" id="GL385397">
    <property type="protein sequence ID" value="EJT76140.1"/>
    <property type="molecule type" value="Genomic_DNA"/>
</dbReference>
<dbReference type="AlphaFoldDB" id="J3NXQ8"/>
<evidence type="ECO:0000313" key="4">
    <source>
        <dbReference type="EnsemblFungi" id="EJT76140"/>
    </source>
</evidence>
<dbReference type="Proteomes" id="UP000006039">
    <property type="component" value="Unassembled WGS sequence"/>
</dbReference>
<dbReference type="GeneID" id="20346521"/>
<keyword evidence="5" id="KW-1185">Reference proteome</keyword>
<protein>
    <submittedName>
        <fullName evidence="3 4">Uncharacterized protein</fullName>
    </submittedName>
</protein>
<keyword evidence="2" id="KW-0812">Transmembrane</keyword>
<reference evidence="3" key="3">
    <citation type="submission" date="2010-09" db="EMBL/GenBank/DDBJ databases">
        <title>Annotation of Gaeumannomyces graminis var. tritici R3-111a-1.</title>
        <authorList>
            <consortium name="The Broad Institute Genome Sequencing Platform"/>
            <person name="Ma L.-J."/>
            <person name="Dead R."/>
            <person name="Young S.K."/>
            <person name="Zeng Q."/>
            <person name="Gargeya S."/>
            <person name="Fitzgerald M."/>
            <person name="Haas B."/>
            <person name="Abouelleil A."/>
            <person name="Alvarado L."/>
            <person name="Arachchi H.M."/>
            <person name="Berlin A."/>
            <person name="Brown A."/>
            <person name="Chapman S.B."/>
            <person name="Chen Z."/>
            <person name="Dunbar C."/>
            <person name="Freedman E."/>
            <person name="Gearin G."/>
            <person name="Gellesch M."/>
            <person name="Goldberg J."/>
            <person name="Griggs A."/>
            <person name="Gujja S."/>
            <person name="Heiman D."/>
            <person name="Howarth C."/>
            <person name="Larson L."/>
            <person name="Lui A."/>
            <person name="MacDonald P.J.P."/>
            <person name="Mehta T."/>
            <person name="Montmayeur A."/>
            <person name="Murphy C."/>
            <person name="Neiman D."/>
            <person name="Pearson M."/>
            <person name="Priest M."/>
            <person name="Roberts A."/>
            <person name="Saif S."/>
            <person name="Shea T."/>
            <person name="Shenoy N."/>
            <person name="Sisk P."/>
            <person name="Stolte C."/>
            <person name="Sykes S."/>
            <person name="Yandava C."/>
            <person name="Wortman J."/>
            <person name="Nusbaum C."/>
            <person name="Birren B."/>
        </authorList>
    </citation>
    <scope>NUCLEOTIDE SEQUENCE</scope>
    <source>
        <strain evidence="3">R3-111a-1</strain>
    </source>
</reference>
<reference evidence="3" key="2">
    <citation type="submission" date="2010-07" db="EMBL/GenBank/DDBJ databases">
        <authorList>
            <consortium name="The Broad Institute Genome Sequencing Platform"/>
            <consortium name="Broad Institute Genome Sequencing Center for Infectious Disease"/>
            <person name="Ma L.-J."/>
            <person name="Dead R."/>
            <person name="Young S."/>
            <person name="Zeng Q."/>
            <person name="Koehrsen M."/>
            <person name="Alvarado L."/>
            <person name="Berlin A."/>
            <person name="Chapman S.B."/>
            <person name="Chen Z."/>
            <person name="Freedman E."/>
            <person name="Gellesch M."/>
            <person name="Goldberg J."/>
            <person name="Griggs A."/>
            <person name="Gujja S."/>
            <person name="Heilman E.R."/>
            <person name="Heiman D."/>
            <person name="Hepburn T."/>
            <person name="Howarth C."/>
            <person name="Jen D."/>
            <person name="Larson L."/>
            <person name="Mehta T."/>
            <person name="Neiman D."/>
            <person name="Pearson M."/>
            <person name="Roberts A."/>
            <person name="Saif S."/>
            <person name="Shea T."/>
            <person name="Shenoy N."/>
            <person name="Sisk P."/>
            <person name="Stolte C."/>
            <person name="Sykes S."/>
            <person name="Walk T."/>
            <person name="White J."/>
            <person name="Yandava C."/>
            <person name="Haas B."/>
            <person name="Nusbaum C."/>
            <person name="Birren B."/>
        </authorList>
    </citation>
    <scope>NUCLEOTIDE SEQUENCE</scope>
    <source>
        <strain evidence="3">R3-111a-1</strain>
    </source>
</reference>
<evidence type="ECO:0000256" key="1">
    <source>
        <dbReference type="SAM" id="MobiDB-lite"/>
    </source>
</evidence>
<dbReference type="HOGENOM" id="CLU_2197157_0_0_1"/>
<keyword evidence="2" id="KW-0472">Membrane</keyword>
<feature type="compositionally biased region" description="Basic and acidic residues" evidence="1">
    <location>
        <begin position="31"/>
        <end position="45"/>
    </location>
</feature>